<name>A0A1G5EM43_9FLAO</name>
<accession>A0A1G5EM43</accession>
<evidence type="ECO:0000259" key="1">
    <source>
        <dbReference type="Pfam" id="PF19335"/>
    </source>
</evidence>
<evidence type="ECO:0000313" key="3">
    <source>
        <dbReference type="Proteomes" id="UP000199354"/>
    </source>
</evidence>
<protein>
    <recommendedName>
        <fullName evidence="1">Heavy metal binding domain-containing protein</fullName>
    </recommendedName>
</protein>
<dbReference type="GO" id="GO:0046872">
    <property type="term" value="F:metal ion binding"/>
    <property type="evidence" value="ECO:0007669"/>
    <property type="project" value="InterPro"/>
</dbReference>
<dbReference type="OrthoDB" id="894336at2"/>
<evidence type="ECO:0000313" key="2">
    <source>
        <dbReference type="EMBL" id="SCY28073.1"/>
    </source>
</evidence>
<dbReference type="Pfam" id="PF19335">
    <property type="entry name" value="HMBD"/>
    <property type="match status" value="1"/>
</dbReference>
<feature type="domain" description="Heavy metal binding" evidence="1">
    <location>
        <begin position="55"/>
        <end position="80"/>
    </location>
</feature>
<dbReference type="AlphaFoldDB" id="A0A1G5EM43"/>
<dbReference type="RefSeq" id="WP_139149609.1">
    <property type="nucleotide sequence ID" value="NZ_FMVF01000004.1"/>
</dbReference>
<proteinExistence type="predicted"/>
<dbReference type="PROSITE" id="PS51257">
    <property type="entry name" value="PROKAR_LIPOPROTEIN"/>
    <property type="match status" value="1"/>
</dbReference>
<dbReference type="InterPro" id="IPR045800">
    <property type="entry name" value="HMBD"/>
</dbReference>
<keyword evidence="3" id="KW-1185">Reference proteome</keyword>
<reference evidence="2 3" key="1">
    <citation type="submission" date="2016-10" db="EMBL/GenBank/DDBJ databases">
        <authorList>
            <person name="de Groot N.N."/>
        </authorList>
    </citation>
    <scope>NUCLEOTIDE SEQUENCE [LARGE SCALE GENOMIC DNA]</scope>
    <source>
        <strain evidence="2 3">CGMCC 1.7031</strain>
    </source>
</reference>
<gene>
    <name evidence="2" type="ORF">SAMN02927903_01105</name>
</gene>
<sequence length="84" mass="8834">MKTIIFLSIAISSVVACNSKSTTGNNNQIDSTTTESAAPVTIDTTKSEAPVAELYACPMHPEVQGKKGEECSKCGMALTEPVKK</sequence>
<dbReference type="Proteomes" id="UP000199354">
    <property type="component" value="Unassembled WGS sequence"/>
</dbReference>
<dbReference type="EMBL" id="FMVF01000004">
    <property type="protein sequence ID" value="SCY28073.1"/>
    <property type="molecule type" value="Genomic_DNA"/>
</dbReference>
<organism evidence="2 3">
    <name type="scientific">Flavobacterium caeni</name>
    <dbReference type="NCBI Taxonomy" id="490189"/>
    <lineage>
        <taxon>Bacteria</taxon>
        <taxon>Pseudomonadati</taxon>
        <taxon>Bacteroidota</taxon>
        <taxon>Flavobacteriia</taxon>
        <taxon>Flavobacteriales</taxon>
        <taxon>Flavobacteriaceae</taxon>
        <taxon>Flavobacterium</taxon>
    </lineage>
</organism>
<dbReference type="STRING" id="490189.SAMN02927903_01105"/>